<dbReference type="SMART" id="SM00827">
    <property type="entry name" value="PKS_AT"/>
    <property type="match status" value="1"/>
</dbReference>
<evidence type="ECO:0000259" key="6">
    <source>
        <dbReference type="SMART" id="SM00827"/>
    </source>
</evidence>
<dbReference type="InterPro" id="IPR024925">
    <property type="entry name" value="Malonyl_CoA-ACP_transAc"/>
</dbReference>
<dbReference type="GO" id="GO:0006633">
    <property type="term" value="P:fatty acid biosynthetic process"/>
    <property type="evidence" value="ECO:0007669"/>
    <property type="project" value="TreeGrafter"/>
</dbReference>
<dbReference type="InterPro" id="IPR014043">
    <property type="entry name" value="Acyl_transferase_dom"/>
</dbReference>
<keyword evidence="3" id="KW-0808">Transferase</keyword>
<dbReference type="Gene3D" id="3.40.366.10">
    <property type="entry name" value="Malonyl-Coenzyme A Acyl Carrier Protein, domain 2"/>
    <property type="match status" value="1"/>
</dbReference>
<evidence type="ECO:0000256" key="1">
    <source>
        <dbReference type="ARBA" id="ARBA00008217"/>
    </source>
</evidence>
<evidence type="ECO:0000256" key="3">
    <source>
        <dbReference type="ARBA" id="ARBA00022679"/>
    </source>
</evidence>
<reference evidence="7" key="1">
    <citation type="submission" date="2018-05" db="EMBL/GenBank/DDBJ databases">
        <authorList>
            <person name="Lanie J.A."/>
            <person name="Ng W.-L."/>
            <person name="Kazmierczak K.M."/>
            <person name="Andrzejewski T.M."/>
            <person name="Davidsen T.M."/>
            <person name="Wayne K.J."/>
            <person name="Tettelin H."/>
            <person name="Glass J.I."/>
            <person name="Rusch D."/>
            <person name="Podicherti R."/>
            <person name="Tsui H.-C.T."/>
            <person name="Winkler M.E."/>
        </authorList>
    </citation>
    <scope>NUCLEOTIDE SEQUENCE</scope>
</reference>
<dbReference type="InterPro" id="IPR001227">
    <property type="entry name" value="Ac_transferase_dom_sf"/>
</dbReference>
<feature type="domain" description="Malonyl-CoA:ACP transacylase (MAT)" evidence="6">
    <location>
        <begin position="10"/>
        <end position="298"/>
    </location>
</feature>
<dbReference type="SUPFAM" id="SSF55048">
    <property type="entry name" value="Probable ACP-binding domain of malonyl-CoA ACP transacylase"/>
    <property type="match status" value="1"/>
</dbReference>
<organism evidence="7">
    <name type="scientific">marine metagenome</name>
    <dbReference type="NCBI Taxonomy" id="408172"/>
    <lineage>
        <taxon>unclassified sequences</taxon>
        <taxon>metagenomes</taxon>
        <taxon>ecological metagenomes</taxon>
    </lineage>
</organism>
<proteinExistence type="inferred from homology"/>
<comment type="similarity">
    <text evidence="1">Belongs to the FabD family.</text>
</comment>
<dbReference type="EC" id="2.3.1.39" evidence="2"/>
<dbReference type="PIRSF" id="PIRSF000446">
    <property type="entry name" value="Mct"/>
    <property type="match status" value="1"/>
</dbReference>
<sequence length="327" mass="36313">MSEMNKLMYVFPGQGSQYQGIGYDLCQHFAVARKVFDQASNILGYDLSKIAFHDPEDQINLTRFTQPILLTHQIACLRVFQELSDSPFVPVLTAGHSLGEYTALVVADVLSFEDGLKLVSRRGELMGKYGEGSMLAMPLSQEATETLAEHHHCQVATINLPNQTVVGGKDSDIDQLESAFKELYPKKRAVKLNTEGAFHTDLMRTAAIEFNTTLEQTSFYSGNVPVLSNFTAKLHENNAKAMRNSLFEQLTKPVDWLGCLEASISFEIDAIVEFGGGIGREPEPANKRPNLESIIKKNYKAFNYHISYYSAININSIKESVASLSSN</sequence>
<dbReference type="AlphaFoldDB" id="A0A381N525"/>
<dbReference type="Pfam" id="PF00698">
    <property type="entry name" value="Acyl_transf_1"/>
    <property type="match status" value="1"/>
</dbReference>
<accession>A0A381N525</accession>
<gene>
    <name evidence="7" type="ORF">METZ01_LOCUS1612</name>
</gene>
<protein>
    <recommendedName>
        <fullName evidence="2">[acyl-carrier-protein] S-malonyltransferase</fullName>
        <ecNumber evidence="2">2.3.1.39</ecNumber>
    </recommendedName>
</protein>
<dbReference type="GO" id="GO:0004314">
    <property type="term" value="F:[acyl-carrier-protein] S-malonyltransferase activity"/>
    <property type="evidence" value="ECO:0007669"/>
    <property type="project" value="UniProtKB-EC"/>
</dbReference>
<dbReference type="InterPro" id="IPR016035">
    <property type="entry name" value="Acyl_Trfase/lysoPLipase"/>
</dbReference>
<dbReference type="SUPFAM" id="SSF52151">
    <property type="entry name" value="FabD/lysophospholipase-like"/>
    <property type="match status" value="1"/>
</dbReference>
<dbReference type="EMBL" id="UINC01000084">
    <property type="protein sequence ID" value="SUZ48758.1"/>
    <property type="molecule type" value="Genomic_DNA"/>
</dbReference>
<dbReference type="InterPro" id="IPR050858">
    <property type="entry name" value="Mal-CoA-ACP_Trans/PKS_FabD"/>
</dbReference>
<dbReference type="Gene3D" id="3.30.70.250">
    <property type="entry name" value="Malonyl-CoA ACP transacylase, ACP-binding"/>
    <property type="match status" value="1"/>
</dbReference>
<comment type="catalytic activity">
    <reaction evidence="5">
        <text>holo-[ACP] + malonyl-CoA = malonyl-[ACP] + CoA</text>
        <dbReference type="Rhea" id="RHEA:41792"/>
        <dbReference type="Rhea" id="RHEA-COMP:9623"/>
        <dbReference type="Rhea" id="RHEA-COMP:9685"/>
        <dbReference type="ChEBI" id="CHEBI:57287"/>
        <dbReference type="ChEBI" id="CHEBI:57384"/>
        <dbReference type="ChEBI" id="CHEBI:64479"/>
        <dbReference type="ChEBI" id="CHEBI:78449"/>
        <dbReference type="EC" id="2.3.1.39"/>
    </reaction>
</comment>
<name>A0A381N525_9ZZZZ</name>
<evidence type="ECO:0000313" key="7">
    <source>
        <dbReference type="EMBL" id="SUZ48758.1"/>
    </source>
</evidence>
<dbReference type="GO" id="GO:0005829">
    <property type="term" value="C:cytosol"/>
    <property type="evidence" value="ECO:0007669"/>
    <property type="project" value="TreeGrafter"/>
</dbReference>
<dbReference type="InterPro" id="IPR016036">
    <property type="entry name" value="Malonyl_transacylase_ACP-bd"/>
</dbReference>
<dbReference type="PANTHER" id="PTHR42681:SF1">
    <property type="entry name" value="MALONYL-COA-ACYL CARRIER PROTEIN TRANSACYLASE, MITOCHONDRIAL"/>
    <property type="match status" value="1"/>
</dbReference>
<evidence type="ECO:0000256" key="2">
    <source>
        <dbReference type="ARBA" id="ARBA00013258"/>
    </source>
</evidence>
<keyword evidence="4" id="KW-0012">Acyltransferase</keyword>
<dbReference type="PANTHER" id="PTHR42681">
    <property type="entry name" value="MALONYL-COA-ACYL CARRIER PROTEIN TRANSACYLASE, MITOCHONDRIAL"/>
    <property type="match status" value="1"/>
</dbReference>
<evidence type="ECO:0000256" key="5">
    <source>
        <dbReference type="ARBA" id="ARBA00048462"/>
    </source>
</evidence>
<evidence type="ECO:0000256" key="4">
    <source>
        <dbReference type="ARBA" id="ARBA00023315"/>
    </source>
</evidence>